<accession>A0A834ZY13</accession>
<dbReference type="InterPro" id="IPR011907">
    <property type="entry name" value="RNase_III"/>
</dbReference>
<dbReference type="InterPro" id="IPR036389">
    <property type="entry name" value="RNase_III_sf"/>
</dbReference>
<keyword evidence="7" id="KW-0460">Magnesium</keyword>
<dbReference type="Gene3D" id="1.10.1520.10">
    <property type="entry name" value="Ribonuclease III domain"/>
    <property type="match status" value="1"/>
</dbReference>
<evidence type="ECO:0000256" key="4">
    <source>
        <dbReference type="ARBA" id="ARBA00022723"/>
    </source>
</evidence>
<evidence type="ECO:0000256" key="2">
    <source>
        <dbReference type="ARBA" id="ARBA00001946"/>
    </source>
</evidence>
<evidence type="ECO:0000256" key="8">
    <source>
        <dbReference type="ARBA" id="ARBA00022884"/>
    </source>
</evidence>
<dbReference type="HAMAP" id="MF_00104">
    <property type="entry name" value="RNase_III"/>
    <property type="match status" value="1"/>
</dbReference>
<keyword evidence="6" id="KW-0378">Hydrolase</keyword>
<organism evidence="12 13">
    <name type="scientific">Tetracentron sinense</name>
    <name type="common">Spur-leaf</name>
    <dbReference type="NCBI Taxonomy" id="13715"/>
    <lineage>
        <taxon>Eukaryota</taxon>
        <taxon>Viridiplantae</taxon>
        <taxon>Streptophyta</taxon>
        <taxon>Embryophyta</taxon>
        <taxon>Tracheophyta</taxon>
        <taxon>Spermatophyta</taxon>
        <taxon>Magnoliopsida</taxon>
        <taxon>Trochodendrales</taxon>
        <taxon>Trochodendraceae</taxon>
        <taxon>Tetracentron</taxon>
    </lineage>
</organism>
<dbReference type="AlphaFoldDB" id="A0A834ZY13"/>
<dbReference type="PROSITE" id="PS50137">
    <property type="entry name" value="DS_RBD"/>
    <property type="match status" value="1"/>
</dbReference>
<dbReference type="PANTHER" id="PTHR14950">
    <property type="entry name" value="DICER-RELATED"/>
    <property type="match status" value="1"/>
</dbReference>
<comment type="cofactor">
    <cofactor evidence="2">
        <name>Mg(2+)</name>
        <dbReference type="ChEBI" id="CHEBI:18420"/>
    </cofactor>
</comment>
<keyword evidence="13" id="KW-1185">Reference proteome</keyword>
<feature type="domain" description="DRBM" evidence="10">
    <location>
        <begin position="214"/>
        <end position="278"/>
    </location>
</feature>
<sequence>MNILEDFDENLHELNLSGPDNSNASLVAKKKKRKKKKKCSTSTSIDPLPFDGVETILGYEFSEPRLLEEALTHPSSNQCVNYDRLEFIGDAVINWLMAKKLFLSYPELREDQLTPLRSANVSNEKFARISVEHELYSYLRFSNESFKEQIEVFKEHISSNHCNSLIKIPKFLADILESLIGAVFMDSNCSLDTVQEVFMKLLEPLIGPEELQIHPKTELKEFCEKKGLPIVNYNEDYWEQKHIINAIFDNCVVGAGYGSNKEIAQNKAAKAALENIKQIYLNP</sequence>
<dbReference type="PANTHER" id="PTHR14950:SF54">
    <property type="entry name" value="RNASE II-LIKE 1"/>
    <property type="match status" value="1"/>
</dbReference>
<evidence type="ECO:0000256" key="5">
    <source>
        <dbReference type="ARBA" id="ARBA00022759"/>
    </source>
</evidence>
<reference evidence="12 13" key="1">
    <citation type="submission" date="2020-04" db="EMBL/GenBank/DDBJ databases">
        <title>Plant Genome Project.</title>
        <authorList>
            <person name="Zhang R.-G."/>
        </authorList>
    </citation>
    <scope>NUCLEOTIDE SEQUENCE [LARGE SCALE GENOMIC DNA]</scope>
    <source>
        <strain evidence="12">YNK0</strain>
        <tissue evidence="12">Leaf</tissue>
    </source>
</reference>
<dbReference type="InterPro" id="IPR014720">
    <property type="entry name" value="dsRBD_dom"/>
</dbReference>
<dbReference type="OrthoDB" id="416741at2759"/>
<dbReference type="Gene3D" id="3.30.160.20">
    <property type="match status" value="1"/>
</dbReference>
<dbReference type="GO" id="GO:0005737">
    <property type="term" value="C:cytoplasm"/>
    <property type="evidence" value="ECO:0007669"/>
    <property type="project" value="TreeGrafter"/>
</dbReference>
<dbReference type="EMBL" id="JABCRI010000002">
    <property type="protein sequence ID" value="KAF8410767.1"/>
    <property type="molecule type" value="Genomic_DNA"/>
</dbReference>
<dbReference type="Proteomes" id="UP000655225">
    <property type="component" value="Unassembled WGS sequence"/>
</dbReference>
<proteinExistence type="inferred from homology"/>
<dbReference type="GO" id="GO:0003723">
    <property type="term" value="F:RNA binding"/>
    <property type="evidence" value="ECO:0007669"/>
    <property type="project" value="UniProtKB-UniRule"/>
</dbReference>
<evidence type="ECO:0000256" key="6">
    <source>
        <dbReference type="ARBA" id="ARBA00022801"/>
    </source>
</evidence>
<feature type="domain" description="RNase III" evidence="11">
    <location>
        <begin position="50"/>
        <end position="188"/>
    </location>
</feature>
<dbReference type="SUPFAM" id="SSF69065">
    <property type="entry name" value="RNase III domain-like"/>
    <property type="match status" value="1"/>
</dbReference>
<keyword evidence="3" id="KW-0540">Nuclease</keyword>
<evidence type="ECO:0000256" key="3">
    <source>
        <dbReference type="ARBA" id="ARBA00022722"/>
    </source>
</evidence>
<dbReference type="SUPFAM" id="SSF54768">
    <property type="entry name" value="dsRNA-binding domain-like"/>
    <property type="match status" value="1"/>
</dbReference>
<evidence type="ECO:0000259" key="11">
    <source>
        <dbReference type="PROSITE" id="PS50142"/>
    </source>
</evidence>
<evidence type="ECO:0000256" key="9">
    <source>
        <dbReference type="PROSITE-ProRule" id="PRU00266"/>
    </source>
</evidence>
<evidence type="ECO:0000313" key="13">
    <source>
        <dbReference type="Proteomes" id="UP000655225"/>
    </source>
</evidence>
<keyword evidence="4" id="KW-0479">Metal-binding</keyword>
<dbReference type="GO" id="GO:0004525">
    <property type="term" value="F:ribonuclease III activity"/>
    <property type="evidence" value="ECO:0007669"/>
    <property type="project" value="InterPro"/>
</dbReference>
<name>A0A834ZY13_TETSI</name>
<comment type="caution">
    <text evidence="12">The sequence shown here is derived from an EMBL/GenBank/DDBJ whole genome shotgun (WGS) entry which is preliminary data.</text>
</comment>
<dbReference type="GO" id="GO:0006364">
    <property type="term" value="P:rRNA processing"/>
    <property type="evidence" value="ECO:0007669"/>
    <property type="project" value="InterPro"/>
</dbReference>
<keyword evidence="8 9" id="KW-0694">RNA-binding</keyword>
<gene>
    <name evidence="12" type="ORF">HHK36_003304</name>
</gene>
<protein>
    <submittedName>
        <fullName evidence="12">Uncharacterized protein</fullName>
    </submittedName>
</protein>
<dbReference type="GO" id="GO:0005634">
    <property type="term" value="C:nucleus"/>
    <property type="evidence" value="ECO:0007669"/>
    <property type="project" value="TreeGrafter"/>
</dbReference>
<evidence type="ECO:0000256" key="1">
    <source>
        <dbReference type="ARBA" id="ARBA00001936"/>
    </source>
</evidence>
<keyword evidence="5" id="KW-0255">Endonuclease</keyword>
<dbReference type="CDD" id="cd00593">
    <property type="entry name" value="RIBOc"/>
    <property type="match status" value="1"/>
</dbReference>
<evidence type="ECO:0000259" key="10">
    <source>
        <dbReference type="PROSITE" id="PS50137"/>
    </source>
</evidence>
<dbReference type="SMART" id="SM00535">
    <property type="entry name" value="RIBOc"/>
    <property type="match status" value="1"/>
</dbReference>
<dbReference type="SMART" id="SM00358">
    <property type="entry name" value="DSRM"/>
    <property type="match status" value="1"/>
</dbReference>
<evidence type="ECO:0000313" key="12">
    <source>
        <dbReference type="EMBL" id="KAF8410767.1"/>
    </source>
</evidence>
<dbReference type="PROSITE" id="PS50142">
    <property type="entry name" value="RNASE_3_2"/>
    <property type="match status" value="1"/>
</dbReference>
<dbReference type="InterPro" id="IPR000999">
    <property type="entry name" value="RNase_III_dom"/>
</dbReference>
<dbReference type="Pfam" id="PF00035">
    <property type="entry name" value="dsrm"/>
    <property type="match status" value="1"/>
</dbReference>
<dbReference type="Pfam" id="PF00636">
    <property type="entry name" value="Ribonuclease_3"/>
    <property type="match status" value="1"/>
</dbReference>
<dbReference type="FunFam" id="1.10.1520.10:FF:000004">
    <property type="entry name" value="Endoribonuclease dicer-like 1"/>
    <property type="match status" value="1"/>
</dbReference>
<dbReference type="GO" id="GO:0046872">
    <property type="term" value="F:metal ion binding"/>
    <property type="evidence" value="ECO:0007669"/>
    <property type="project" value="UniProtKB-KW"/>
</dbReference>
<comment type="cofactor">
    <cofactor evidence="1">
        <name>Mn(2+)</name>
        <dbReference type="ChEBI" id="CHEBI:29035"/>
    </cofactor>
</comment>
<dbReference type="OMA" id="NENWEYK"/>
<evidence type="ECO:0000256" key="7">
    <source>
        <dbReference type="ARBA" id="ARBA00022842"/>
    </source>
</evidence>
<dbReference type="GO" id="GO:0030422">
    <property type="term" value="P:siRNA processing"/>
    <property type="evidence" value="ECO:0007669"/>
    <property type="project" value="TreeGrafter"/>
</dbReference>